<dbReference type="Proteomes" id="UP000326396">
    <property type="component" value="Linkage Group LG12"/>
</dbReference>
<evidence type="ECO:0000313" key="3">
    <source>
        <dbReference type="EMBL" id="KAD6453281.1"/>
    </source>
</evidence>
<evidence type="ECO:0008006" key="5">
    <source>
        <dbReference type="Google" id="ProtNLM"/>
    </source>
</evidence>
<dbReference type="EMBL" id="SZYD01000004">
    <property type="protein sequence ID" value="KAD6453281.1"/>
    <property type="molecule type" value="Genomic_DNA"/>
</dbReference>
<proteinExistence type="predicted"/>
<feature type="region of interest" description="Disordered" evidence="1">
    <location>
        <begin position="70"/>
        <end position="198"/>
    </location>
</feature>
<evidence type="ECO:0000256" key="2">
    <source>
        <dbReference type="SAM" id="SignalP"/>
    </source>
</evidence>
<feature type="region of interest" description="Disordered" evidence="1">
    <location>
        <begin position="210"/>
        <end position="235"/>
    </location>
</feature>
<evidence type="ECO:0000313" key="4">
    <source>
        <dbReference type="Proteomes" id="UP000326396"/>
    </source>
</evidence>
<dbReference type="AlphaFoldDB" id="A0A5N6PGY1"/>
<sequence>MTPIHFLVLVLSLVISSFNLSLANLLPLQRLHLRHTPPVHESIPTRHTHMALLAENQPPKLVFMPRLVEDDMPSSSSDNNQPPFEELPPLVDPIDDPPIDEQPPQTSIDMPPPVDQEPHMIDPIDDPPFEYEPPQNRINMLPPSDEQPSQTLIYMSPSSDDQSSQTPINMPPSTRNQPPKTPSTIKKHPLMTRPMPRTWRPFAPRSYFRHHPSRKWHPPTRLPQMAIDWSDEPGH</sequence>
<evidence type="ECO:0000256" key="1">
    <source>
        <dbReference type="SAM" id="MobiDB-lite"/>
    </source>
</evidence>
<feature type="compositionally biased region" description="Polar residues" evidence="1">
    <location>
        <begin position="171"/>
        <end position="184"/>
    </location>
</feature>
<feature type="compositionally biased region" description="Low complexity" evidence="1">
    <location>
        <begin position="156"/>
        <end position="167"/>
    </location>
</feature>
<keyword evidence="2" id="KW-0732">Signal</keyword>
<protein>
    <recommendedName>
        <fullName evidence="5">Extensin domain-containing protein</fullName>
    </recommendedName>
</protein>
<gene>
    <name evidence="3" type="ORF">E3N88_07986</name>
</gene>
<keyword evidence="4" id="KW-1185">Reference proteome</keyword>
<dbReference type="OrthoDB" id="10673550at2759"/>
<reference evidence="3 4" key="1">
    <citation type="submission" date="2019-05" db="EMBL/GenBank/DDBJ databases">
        <title>Mikania micrantha, genome provides insights into the molecular mechanism of rapid growth.</title>
        <authorList>
            <person name="Liu B."/>
        </authorList>
    </citation>
    <scope>NUCLEOTIDE SEQUENCE [LARGE SCALE GENOMIC DNA]</scope>
    <source>
        <strain evidence="3">NLD-2019</strain>
        <tissue evidence="3">Leaf</tissue>
    </source>
</reference>
<feature type="signal peptide" evidence="2">
    <location>
        <begin position="1"/>
        <end position="23"/>
    </location>
</feature>
<name>A0A5N6PGY1_9ASTR</name>
<feature type="compositionally biased region" description="Polar residues" evidence="1">
    <location>
        <begin position="73"/>
        <end position="82"/>
    </location>
</feature>
<feature type="chain" id="PRO_5024369385" description="Extensin domain-containing protein" evidence="2">
    <location>
        <begin position="24"/>
        <end position="235"/>
    </location>
</feature>
<accession>A0A5N6PGY1</accession>
<organism evidence="3 4">
    <name type="scientific">Mikania micrantha</name>
    <name type="common">bitter vine</name>
    <dbReference type="NCBI Taxonomy" id="192012"/>
    <lineage>
        <taxon>Eukaryota</taxon>
        <taxon>Viridiplantae</taxon>
        <taxon>Streptophyta</taxon>
        <taxon>Embryophyta</taxon>
        <taxon>Tracheophyta</taxon>
        <taxon>Spermatophyta</taxon>
        <taxon>Magnoliopsida</taxon>
        <taxon>eudicotyledons</taxon>
        <taxon>Gunneridae</taxon>
        <taxon>Pentapetalae</taxon>
        <taxon>asterids</taxon>
        <taxon>campanulids</taxon>
        <taxon>Asterales</taxon>
        <taxon>Asteraceae</taxon>
        <taxon>Asteroideae</taxon>
        <taxon>Heliantheae alliance</taxon>
        <taxon>Eupatorieae</taxon>
        <taxon>Mikania</taxon>
    </lineage>
</organism>
<comment type="caution">
    <text evidence="3">The sequence shown here is derived from an EMBL/GenBank/DDBJ whole genome shotgun (WGS) entry which is preliminary data.</text>
</comment>